<feature type="compositionally biased region" description="Polar residues" evidence="3">
    <location>
        <begin position="308"/>
        <end position="319"/>
    </location>
</feature>
<dbReference type="InterPro" id="IPR015898">
    <property type="entry name" value="G-protein_gamma-like_dom"/>
</dbReference>
<dbReference type="AlphaFoldDB" id="A0A0J7KVZ6"/>
<dbReference type="GO" id="GO:0042407">
    <property type="term" value="P:cristae formation"/>
    <property type="evidence" value="ECO:0007669"/>
    <property type="project" value="InterPro"/>
</dbReference>
<dbReference type="Gene3D" id="4.10.260.10">
    <property type="entry name" value="Transducin (heterotrimeric G protein), gamma chain"/>
    <property type="match status" value="1"/>
</dbReference>
<dbReference type="Pfam" id="PF00615">
    <property type="entry name" value="RGS"/>
    <property type="match status" value="1"/>
</dbReference>
<keyword evidence="2" id="KW-0472">Membrane</keyword>
<comment type="subunit">
    <text evidence="2">Component of the mitochondrial contact site and cristae organizing system (MICOS) complex.</text>
</comment>
<accession>A0A0J7KVZ6</accession>
<dbReference type="InterPro" id="IPR036284">
    <property type="entry name" value="GGL_sf"/>
</dbReference>
<feature type="domain" description="RGS" evidence="4">
    <location>
        <begin position="584"/>
        <end position="671"/>
    </location>
</feature>
<dbReference type="Proteomes" id="UP000036403">
    <property type="component" value="Unassembled WGS sequence"/>
</dbReference>
<sequence>MSRYLCVKFFKKILMPCGLCAIPVIRPANPSEGKMSPYSDESGVKKLIRPSELPIYPFEDDYSKQIPCTDCQPTALEQNISKIRKSVQAVVSEYQHYTGVISDTIDTGVEHSRSLLDYLREESNVMPRVGAIAIGGLAGLVLGLRGRTFKRLVYSSTGALTTAAICYPKKAEEGLDAAKHYINVGYNFIYGVKPGDDRQLEITMPELPNLKIPTSFSEFVDLTIVTGSAVATAVGSFAQNAYTSLSGNKEERCISRRVDMVTMNSEKSACRRKPVEKSSSSSGSGKKTSESVEEADKKNEDVRANESPDLSPNTPTYNVTASCAEDTPNYLVYKKMESIVEKMLDEFTGVPVKTVKTFMTKTPSVFTGTDLIAWMMKNMDIDDQAVYLCKRTMQNKTRLELADYEAENLARLQKMFSRKWEFIFMQAEAQSKVDKKRDKLERKVLDSQERAFWDVHRPMPGCVNTTELDIKKACRSHKSVIQPSKHLHLGVAGGKISPSVESNATSSIEFLQKQIETLKDRLDRPVIKISKVAEALIGYFEQYMEYDPFFTQPELTNPWVSDSPEMWEQEKLAYGDEIIYDMCRFWETVQELKTLPQKDVQTKVEEIWREFLDTDASCPINVDSRSYEITKKNLEKPDQWCFDVAAAHVYHLMKSDSYSRYLRSEMYKDFLNGSKKKTSVKGIRSIVSFTGRRDTTVS</sequence>
<reference evidence="6 7" key="1">
    <citation type="submission" date="2015-04" db="EMBL/GenBank/DDBJ databases">
        <title>Lasius niger genome sequencing.</title>
        <authorList>
            <person name="Konorov E.A."/>
            <person name="Nikitin M.A."/>
            <person name="Kirill M.V."/>
            <person name="Chang P."/>
        </authorList>
    </citation>
    <scope>NUCLEOTIDE SEQUENCE [LARGE SCALE GENOMIC DNA]</scope>
    <source>
        <tissue evidence="6">Whole</tissue>
    </source>
</reference>
<dbReference type="GO" id="GO:0005096">
    <property type="term" value="F:GTPase activator activity"/>
    <property type="evidence" value="ECO:0007669"/>
    <property type="project" value="TreeGrafter"/>
</dbReference>
<comment type="caution">
    <text evidence="6">The sequence shown here is derived from an EMBL/GenBank/DDBJ whole genome shotgun (WGS) entry which is preliminary data.</text>
</comment>
<name>A0A0J7KVZ6_LASNI</name>
<dbReference type="STRING" id="67767.A0A0J7KVZ6"/>
<dbReference type="GO" id="GO:0007186">
    <property type="term" value="P:G protein-coupled receptor signaling pathway"/>
    <property type="evidence" value="ECO:0007669"/>
    <property type="project" value="InterPro"/>
</dbReference>
<dbReference type="Pfam" id="PF00631">
    <property type="entry name" value="G-gamma"/>
    <property type="match status" value="1"/>
</dbReference>
<evidence type="ECO:0000256" key="3">
    <source>
        <dbReference type="SAM" id="MobiDB-lite"/>
    </source>
</evidence>
<feature type="compositionally biased region" description="Basic and acidic residues" evidence="3">
    <location>
        <begin position="287"/>
        <end position="306"/>
    </location>
</feature>
<evidence type="ECO:0000256" key="1">
    <source>
        <dbReference type="ARBA" id="ARBA00022700"/>
    </source>
</evidence>
<keyword evidence="2" id="KW-0999">Mitochondrion inner membrane</keyword>
<feature type="domain" description="DEP" evidence="5">
    <location>
        <begin position="346"/>
        <end position="383"/>
    </location>
</feature>
<dbReference type="InterPro" id="IPR036305">
    <property type="entry name" value="RGS_sf"/>
</dbReference>
<feature type="compositionally biased region" description="Low complexity" evidence="3">
    <location>
        <begin position="277"/>
        <end position="286"/>
    </location>
</feature>
<dbReference type="PANTHER" id="PTHR45746">
    <property type="entry name" value="LP21163P"/>
    <property type="match status" value="1"/>
</dbReference>
<feature type="region of interest" description="Disordered" evidence="3">
    <location>
        <begin position="265"/>
        <end position="319"/>
    </location>
</feature>
<dbReference type="PROSITE" id="PS50132">
    <property type="entry name" value="RGS"/>
    <property type="match status" value="1"/>
</dbReference>
<dbReference type="SMART" id="SM01224">
    <property type="entry name" value="G_gamma"/>
    <property type="match status" value="1"/>
</dbReference>
<dbReference type="SUPFAM" id="SSF46785">
    <property type="entry name" value="Winged helix' DNA-binding domain"/>
    <property type="match status" value="1"/>
</dbReference>
<evidence type="ECO:0000313" key="7">
    <source>
        <dbReference type="Proteomes" id="UP000036403"/>
    </source>
</evidence>
<evidence type="ECO:0000313" key="6">
    <source>
        <dbReference type="EMBL" id="KMQ94434.1"/>
    </source>
</evidence>
<organism evidence="6 7">
    <name type="scientific">Lasius niger</name>
    <name type="common">Black garden ant</name>
    <dbReference type="NCBI Taxonomy" id="67767"/>
    <lineage>
        <taxon>Eukaryota</taxon>
        <taxon>Metazoa</taxon>
        <taxon>Ecdysozoa</taxon>
        <taxon>Arthropoda</taxon>
        <taxon>Hexapoda</taxon>
        <taxon>Insecta</taxon>
        <taxon>Pterygota</taxon>
        <taxon>Neoptera</taxon>
        <taxon>Endopterygota</taxon>
        <taxon>Hymenoptera</taxon>
        <taxon>Apocrita</taxon>
        <taxon>Aculeata</taxon>
        <taxon>Formicoidea</taxon>
        <taxon>Formicidae</taxon>
        <taxon>Formicinae</taxon>
        <taxon>Lasius</taxon>
        <taxon>Lasius</taxon>
    </lineage>
</organism>
<dbReference type="Pfam" id="PF18148">
    <property type="entry name" value="RGS_DHEX"/>
    <property type="match status" value="1"/>
</dbReference>
<dbReference type="InterPro" id="IPR000591">
    <property type="entry name" value="DEP_dom"/>
</dbReference>
<dbReference type="GO" id="GO:0008277">
    <property type="term" value="P:regulation of G protein-coupled receptor signaling pathway"/>
    <property type="evidence" value="ECO:0007669"/>
    <property type="project" value="InterPro"/>
</dbReference>
<comment type="subcellular location">
    <subcellularLocation>
        <location evidence="2">Mitochondrion inner membrane</location>
    </subcellularLocation>
</comment>
<dbReference type="PRINTS" id="PR01301">
    <property type="entry name" value="RGSPROTEIN"/>
</dbReference>
<dbReference type="FunFam" id="1.10.1240.60:FF:000001">
    <property type="entry name" value="Regulator of G-protein signaling 6"/>
    <property type="match status" value="1"/>
</dbReference>
<dbReference type="GO" id="GO:0061617">
    <property type="term" value="C:MICOS complex"/>
    <property type="evidence" value="ECO:0007669"/>
    <property type="project" value="UniProtKB-UniRule"/>
</dbReference>
<dbReference type="Gene3D" id="1.10.1240.60">
    <property type="match status" value="1"/>
</dbReference>
<dbReference type="SUPFAM" id="SSF48097">
    <property type="entry name" value="Regulator of G-protein signaling, RGS"/>
    <property type="match status" value="1"/>
</dbReference>
<evidence type="ECO:0000259" key="5">
    <source>
        <dbReference type="PROSITE" id="PS50186"/>
    </source>
</evidence>
<dbReference type="SMART" id="SM00315">
    <property type="entry name" value="RGS"/>
    <property type="match status" value="1"/>
</dbReference>
<dbReference type="InterPro" id="IPR044926">
    <property type="entry name" value="RGS_subdomain_2"/>
</dbReference>
<dbReference type="InterPro" id="IPR040759">
    <property type="entry name" value="RGS_DHEX"/>
</dbReference>
<proteinExistence type="predicted"/>
<dbReference type="OrthoDB" id="196547at2759"/>
<keyword evidence="1" id="KW-0734">Signal transduction inhibitor</keyword>
<dbReference type="InterPro" id="IPR047016">
    <property type="entry name" value="RGS6/7/9/11"/>
</dbReference>
<dbReference type="GO" id="GO:0035556">
    <property type="term" value="P:intracellular signal transduction"/>
    <property type="evidence" value="ECO:0007669"/>
    <property type="project" value="InterPro"/>
</dbReference>
<dbReference type="Pfam" id="PF09769">
    <property type="entry name" value="ApoO"/>
    <property type="match status" value="1"/>
</dbReference>
<dbReference type="CDD" id="cd00068">
    <property type="entry name" value="GGL"/>
    <property type="match status" value="1"/>
</dbReference>
<dbReference type="SUPFAM" id="SSF48670">
    <property type="entry name" value="Transducin (heterotrimeric G protein), gamma chain"/>
    <property type="match status" value="1"/>
</dbReference>
<dbReference type="PANTHER" id="PTHR45746:SF6">
    <property type="entry name" value="LP21163P"/>
    <property type="match status" value="1"/>
</dbReference>
<dbReference type="GO" id="GO:0009968">
    <property type="term" value="P:negative regulation of signal transduction"/>
    <property type="evidence" value="ECO:0007669"/>
    <property type="project" value="UniProtKB-KW"/>
</dbReference>
<dbReference type="SMART" id="SM00224">
    <property type="entry name" value="GGL"/>
    <property type="match status" value="1"/>
</dbReference>
<dbReference type="Gene3D" id="1.10.167.10">
    <property type="entry name" value="Regulator of G-protein Signalling 4, domain 2"/>
    <property type="match status" value="1"/>
</dbReference>
<dbReference type="InterPro" id="IPR036390">
    <property type="entry name" value="WH_DNA-bd_sf"/>
</dbReference>
<protein>
    <recommendedName>
        <fullName evidence="2">MICOS complex subunit</fullName>
    </recommendedName>
</protein>
<evidence type="ECO:0000256" key="2">
    <source>
        <dbReference type="RuleBase" id="RU363021"/>
    </source>
</evidence>
<keyword evidence="2" id="KW-0496">Mitochondrion</keyword>
<dbReference type="PROSITE" id="PS50186">
    <property type="entry name" value="DEP"/>
    <property type="match status" value="1"/>
</dbReference>
<comment type="function">
    <text evidence="2">Component of the MICOS complex, a large protein complex of the mitochondrial inner membrane that plays crucial roles in the maintenance of crista junctions, inner membrane architecture, and formation of contact sites to the outer membrane.</text>
</comment>
<dbReference type="InterPro" id="IPR016137">
    <property type="entry name" value="RGS"/>
</dbReference>
<keyword evidence="7" id="KW-1185">Reference proteome</keyword>
<dbReference type="InterPro" id="IPR019166">
    <property type="entry name" value="MIC26/MIC27"/>
</dbReference>
<evidence type="ECO:0000259" key="4">
    <source>
        <dbReference type="PROSITE" id="PS50132"/>
    </source>
</evidence>
<dbReference type="GO" id="GO:0043005">
    <property type="term" value="C:neuron projection"/>
    <property type="evidence" value="ECO:0007669"/>
    <property type="project" value="TreeGrafter"/>
</dbReference>
<dbReference type="PaxDb" id="67767-A0A0J7KVZ6"/>
<dbReference type="InterPro" id="IPR047017">
    <property type="entry name" value="RGS6/7/9/11_DHEX_sf"/>
</dbReference>
<dbReference type="EMBL" id="LBMM01002720">
    <property type="protein sequence ID" value="KMQ94434.1"/>
    <property type="molecule type" value="Genomic_DNA"/>
</dbReference>
<gene>
    <name evidence="6" type="ORF">RF55_5416</name>
</gene>